<evidence type="ECO:0000313" key="3">
    <source>
        <dbReference type="EMBL" id="MEQ2637921.1"/>
    </source>
</evidence>
<feature type="compositionally biased region" description="Polar residues" evidence="1">
    <location>
        <begin position="121"/>
        <end position="131"/>
    </location>
</feature>
<name>A0ABV1IGC6_9ACTN</name>
<proteinExistence type="predicted"/>
<dbReference type="Proteomes" id="UP001478817">
    <property type="component" value="Unassembled WGS sequence"/>
</dbReference>
<evidence type="ECO:0008006" key="6">
    <source>
        <dbReference type="Google" id="ProtNLM"/>
    </source>
</evidence>
<accession>A0ABV1IGC6</accession>
<dbReference type="EMBL" id="JBBNGS010000010">
    <property type="protein sequence ID" value="MEQ2637921.1"/>
    <property type="molecule type" value="Genomic_DNA"/>
</dbReference>
<feature type="compositionally biased region" description="Low complexity" evidence="1">
    <location>
        <begin position="56"/>
        <end position="76"/>
    </location>
</feature>
<feature type="compositionally biased region" description="Basic and acidic residues" evidence="1">
    <location>
        <begin position="44"/>
        <end position="55"/>
    </location>
</feature>
<gene>
    <name evidence="3" type="ORF">AAAT05_06130</name>
    <name evidence="4" type="ORF">AAAT05_06355</name>
</gene>
<reference evidence="4 5" key="1">
    <citation type="submission" date="2024-04" db="EMBL/GenBank/DDBJ databases">
        <title>Human intestinal bacterial collection.</title>
        <authorList>
            <person name="Pauvert C."/>
            <person name="Hitch T.C.A."/>
            <person name="Clavel T."/>
        </authorList>
    </citation>
    <scope>NUCLEOTIDE SEQUENCE [LARGE SCALE GENOMIC DNA]</scope>
    <source>
        <strain evidence="4 5">CLA-AA-H197</strain>
    </source>
</reference>
<organism evidence="4 5">
    <name type="scientific">Paratractidigestivibacter faecalis</name>
    <dbReference type="NCBI Taxonomy" id="2292441"/>
    <lineage>
        <taxon>Bacteria</taxon>
        <taxon>Bacillati</taxon>
        <taxon>Actinomycetota</taxon>
        <taxon>Coriobacteriia</taxon>
        <taxon>Coriobacteriales</taxon>
        <taxon>Atopobiaceae</taxon>
        <taxon>Paratractidigestivibacter</taxon>
    </lineage>
</organism>
<evidence type="ECO:0000256" key="2">
    <source>
        <dbReference type="SAM" id="Phobius"/>
    </source>
</evidence>
<comment type="caution">
    <text evidence="4">The sequence shown here is derived from an EMBL/GenBank/DDBJ whole genome shotgun (WGS) entry which is preliminary data.</text>
</comment>
<sequence length="438" mass="47545">MADERDAAEEPLDEGAEVEAAREEPQDPGEDEGEAAAQDSPAEGDAHPEGLEHRAISAARGAASATATTLKGGLAAMRDVREASRQHAGAQKRVRSLTEALDEDRRTLAHRQEVEGRYEQIVSQQTDASRQASQDMADAQATVERLDGEQTALEDRLSKMRAAHEQELRPYRRVMETSRGRASDASQTVAEAKRAVKGAEAQVKDATDARSQGIAQANRALDNSQERLRRVQDDLRRAQADPGAKADAVAQLQRENVAELAHVEAARAEVANTTRQTQEAVEKAQMHLWTQRQSLETAQADAEAAKRDYEGHKAEYDRRAAEAASQEKELADAIAERKAGIESAKATHDEAADAYDEAQGLLSEAEAIHATPEETRRLATSIAEQQAALAFAQSELDSLADSERALRQHTRTQRYILTAVAILLAALIVLLAATVLGH</sequence>
<feature type="compositionally biased region" description="Acidic residues" evidence="1">
    <location>
        <begin position="1"/>
        <end position="17"/>
    </location>
</feature>
<keyword evidence="2" id="KW-0812">Transmembrane</keyword>
<evidence type="ECO:0000313" key="5">
    <source>
        <dbReference type="Proteomes" id="UP001478817"/>
    </source>
</evidence>
<keyword evidence="2" id="KW-1133">Transmembrane helix</keyword>
<dbReference type="EMBL" id="JBBNGS010000010">
    <property type="protein sequence ID" value="MEQ2637956.1"/>
    <property type="molecule type" value="Genomic_DNA"/>
</dbReference>
<feature type="compositionally biased region" description="Basic and acidic residues" evidence="1">
    <location>
        <begin position="103"/>
        <end position="118"/>
    </location>
</feature>
<dbReference type="RefSeq" id="WP_349182529.1">
    <property type="nucleotide sequence ID" value="NZ_JBBNGS010000010.1"/>
</dbReference>
<keyword evidence="2" id="KW-0472">Membrane</keyword>
<feature type="region of interest" description="Disordered" evidence="1">
    <location>
        <begin position="1"/>
        <end position="131"/>
    </location>
</feature>
<keyword evidence="5" id="KW-1185">Reference proteome</keyword>
<protein>
    <recommendedName>
        <fullName evidence="6">Chromosome partition protein Smc</fullName>
    </recommendedName>
</protein>
<evidence type="ECO:0000313" key="4">
    <source>
        <dbReference type="EMBL" id="MEQ2637956.1"/>
    </source>
</evidence>
<feature type="transmembrane region" description="Helical" evidence="2">
    <location>
        <begin position="415"/>
        <end position="436"/>
    </location>
</feature>
<evidence type="ECO:0000256" key="1">
    <source>
        <dbReference type="SAM" id="MobiDB-lite"/>
    </source>
</evidence>